<evidence type="ECO:0000256" key="4">
    <source>
        <dbReference type="ARBA" id="ARBA00022821"/>
    </source>
</evidence>
<dbReference type="InterPro" id="IPR042197">
    <property type="entry name" value="Apaf_helical"/>
</dbReference>
<dbReference type="SMART" id="SM00369">
    <property type="entry name" value="LRR_TYP"/>
    <property type="match status" value="3"/>
</dbReference>
<keyword evidence="4" id="KW-0611">Plant defense</keyword>
<reference evidence="11 13" key="2">
    <citation type="journal article" date="2014" name="BMC Genomics">
        <title>An improved genome release (version Mt4.0) for the model legume Medicago truncatula.</title>
        <authorList>
            <person name="Tang H."/>
            <person name="Krishnakumar V."/>
            <person name="Bidwell S."/>
            <person name="Rosen B."/>
            <person name="Chan A."/>
            <person name="Zhou S."/>
            <person name="Gentzbittel L."/>
            <person name="Childs K.L."/>
            <person name="Yandell M."/>
            <person name="Gundlach H."/>
            <person name="Mayer K.F."/>
            <person name="Schwartz D.C."/>
            <person name="Town C.D."/>
        </authorList>
    </citation>
    <scope>GENOME REANNOTATION</scope>
    <source>
        <strain evidence="12 13">cv. Jemalong A17</strain>
    </source>
</reference>
<feature type="domain" description="Disease resistance protein winged helix" evidence="9">
    <location>
        <begin position="430"/>
        <end position="499"/>
    </location>
</feature>
<evidence type="ECO:0000259" key="7">
    <source>
        <dbReference type="Pfam" id="PF00931"/>
    </source>
</evidence>
<reference evidence="12" key="3">
    <citation type="submission" date="2015-04" db="UniProtKB">
        <authorList>
            <consortium name="EnsemblPlants"/>
        </authorList>
    </citation>
    <scope>IDENTIFICATION</scope>
    <source>
        <strain evidence="12">cv. Jemalong A17</strain>
    </source>
</reference>
<dbReference type="FunFam" id="1.10.10.10:FF:000322">
    <property type="entry name" value="Probable disease resistance protein At1g63360"/>
    <property type="match status" value="1"/>
</dbReference>
<feature type="domain" description="R13L1/DRL21-like LRR repeat region" evidence="10">
    <location>
        <begin position="697"/>
        <end position="821"/>
    </location>
</feature>
<dbReference type="GO" id="GO:0006952">
    <property type="term" value="P:defense response"/>
    <property type="evidence" value="ECO:0007669"/>
    <property type="project" value="UniProtKB-KW"/>
</dbReference>
<evidence type="ECO:0000313" key="12">
    <source>
        <dbReference type="EnsemblPlants" id="AES68721"/>
    </source>
</evidence>
<keyword evidence="2" id="KW-0677">Repeat</keyword>
<proteinExistence type="predicted"/>
<dbReference type="PANTHER" id="PTHR36766:SF40">
    <property type="entry name" value="DISEASE RESISTANCE PROTEIN RGA3"/>
    <property type="match status" value="1"/>
</dbReference>
<evidence type="ECO:0000256" key="6">
    <source>
        <dbReference type="SAM" id="Coils"/>
    </source>
</evidence>
<accession>G7IYQ9</accession>
<dbReference type="eggNOG" id="KOG4658">
    <property type="taxonomic scope" value="Eukaryota"/>
</dbReference>
<protein>
    <submittedName>
        <fullName evidence="11">LRR and NB-ARC domain disease resistance protein</fullName>
    </submittedName>
</protein>
<feature type="coiled-coil region" evidence="6">
    <location>
        <begin position="39"/>
        <end position="90"/>
    </location>
</feature>
<keyword evidence="3" id="KW-0547">Nucleotide-binding</keyword>
<evidence type="ECO:0000259" key="9">
    <source>
        <dbReference type="Pfam" id="PF23559"/>
    </source>
</evidence>
<dbReference type="InterPro" id="IPR032675">
    <property type="entry name" value="LRR_dom_sf"/>
</dbReference>
<dbReference type="Gene3D" id="1.10.10.10">
    <property type="entry name" value="Winged helix-like DNA-binding domain superfamily/Winged helix DNA-binding domain"/>
    <property type="match status" value="1"/>
</dbReference>
<dbReference type="GO" id="GO:0005524">
    <property type="term" value="F:ATP binding"/>
    <property type="evidence" value="ECO:0007669"/>
    <property type="project" value="UniProtKB-KW"/>
</dbReference>
<dbReference type="Pfam" id="PF25019">
    <property type="entry name" value="LRR_R13L1-DRL21"/>
    <property type="match status" value="1"/>
</dbReference>
<dbReference type="OMA" id="FSCPNFV"/>
<dbReference type="Gene3D" id="3.80.10.10">
    <property type="entry name" value="Ribonuclease Inhibitor"/>
    <property type="match status" value="3"/>
</dbReference>
<dbReference type="Gene3D" id="1.20.5.4130">
    <property type="match status" value="1"/>
</dbReference>
<dbReference type="KEGG" id="mtr:11429182"/>
<evidence type="ECO:0000256" key="2">
    <source>
        <dbReference type="ARBA" id="ARBA00022737"/>
    </source>
</evidence>
<organism evidence="11 13">
    <name type="scientific">Medicago truncatula</name>
    <name type="common">Barrel medic</name>
    <name type="synonym">Medicago tribuloides</name>
    <dbReference type="NCBI Taxonomy" id="3880"/>
    <lineage>
        <taxon>Eukaryota</taxon>
        <taxon>Viridiplantae</taxon>
        <taxon>Streptophyta</taxon>
        <taxon>Embryophyta</taxon>
        <taxon>Tracheophyta</taxon>
        <taxon>Spermatophyta</taxon>
        <taxon>Magnoliopsida</taxon>
        <taxon>eudicotyledons</taxon>
        <taxon>Gunneridae</taxon>
        <taxon>Pentapetalae</taxon>
        <taxon>rosids</taxon>
        <taxon>fabids</taxon>
        <taxon>Fabales</taxon>
        <taxon>Fabaceae</taxon>
        <taxon>Papilionoideae</taxon>
        <taxon>50 kb inversion clade</taxon>
        <taxon>NPAAA clade</taxon>
        <taxon>Hologalegina</taxon>
        <taxon>IRL clade</taxon>
        <taxon>Trifolieae</taxon>
        <taxon>Medicago</taxon>
    </lineage>
</organism>
<keyword evidence="13" id="KW-1185">Reference proteome</keyword>
<evidence type="ECO:0000259" key="8">
    <source>
        <dbReference type="Pfam" id="PF18052"/>
    </source>
</evidence>
<dbReference type="EMBL" id="CM001219">
    <property type="protein sequence ID" value="AES68721.1"/>
    <property type="molecule type" value="Genomic_DNA"/>
</dbReference>
<reference evidence="11 13" key="1">
    <citation type="journal article" date="2011" name="Nature">
        <title>The Medicago genome provides insight into the evolution of rhizobial symbioses.</title>
        <authorList>
            <person name="Young N.D."/>
            <person name="Debelle F."/>
            <person name="Oldroyd G.E."/>
            <person name="Geurts R."/>
            <person name="Cannon S.B."/>
            <person name="Udvardi M.K."/>
            <person name="Benedito V.A."/>
            <person name="Mayer K.F."/>
            <person name="Gouzy J."/>
            <person name="Schoof H."/>
            <person name="Van de Peer Y."/>
            <person name="Proost S."/>
            <person name="Cook D.R."/>
            <person name="Meyers B.C."/>
            <person name="Spannagl M."/>
            <person name="Cheung F."/>
            <person name="De Mita S."/>
            <person name="Krishnakumar V."/>
            <person name="Gundlach H."/>
            <person name="Zhou S."/>
            <person name="Mudge J."/>
            <person name="Bharti A.K."/>
            <person name="Murray J.D."/>
            <person name="Naoumkina M.A."/>
            <person name="Rosen B."/>
            <person name="Silverstein K.A."/>
            <person name="Tang H."/>
            <person name="Rombauts S."/>
            <person name="Zhao P.X."/>
            <person name="Zhou P."/>
            <person name="Barbe V."/>
            <person name="Bardou P."/>
            <person name="Bechner M."/>
            <person name="Bellec A."/>
            <person name="Berger A."/>
            <person name="Berges H."/>
            <person name="Bidwell S."/>
            <person name="Bisseling T."/>
            <person name="Choisne N."/>
            <person name="Couloux A."/>
            <person name="Denny R."/>
            <person name="Deshpande S."/>
            <person name="Dai X."/>
            <person name="Doyle J.J."/>
            <person name="Dudez A.M."/>
            <person name="Farmer A.D."/>
            <person name="Fouteau S."/>
            <person name="Franken C."/>
            <person name="Gibelin C."/>
            <person name="Gish J."/>
            <person name="Goldstein S."/>
            <person name="Gonzalez A.J."/>
            <person name="Green P.J."/>
            <person name="Hallab A."/>
            <person name="Hartog M."/>
            <person name="Hua A."/>
            <person name="Humphray S.J."/>
            <person name="Jeong D.H."/>
            <person name="Jing Y."/>
            <person name="Jocker A."/>
            <person name="Kenton S.M."/>
            <person name="Kim D.J."/>
            <person name="Klee K."/>
            <person name="Lai H."/>
            <person name="Lang C."/>
            <person name="Lin S."/>
            <person name="Macmil S.L."/>
            <person name="Magdelenat G."/>
            <person name="Matthews L."/>
            <person name="McCorrison J."/>
            <person name="Monaghan E.L."/>
            <person name="Mun J.H."/>
            <person name="Najar F.Z."/>
            <person name="Nicholson C."/>
            <person name="Noirot C."/>
            <person name="O'Bleness M."/>
            <person name="Paule C.R."/>
            <person name="Poulain J."/>
            <person name="Prion F."/>
            <person name="Qin B."/>
            <person name="Qu C."/>
            <person name="Retzel E.F."/>
            <person name="Riddle C."/>
            <person name="Sallet E."/>
            <person name="Samain S."/>
            <person name="Samson N."/>
            <person name="Sanders I."/>
            <person name="Saurat O."/>
            <person name="Scarpelli C."/>
            <person name="Schiex T."/>
            <person name="Segurens B."/>
            <person name="Severin A.J."/>
            <person name="Sherrier D.J."/>
            <person name="Shi R."/>
            <person name="Sims S."/>
            <person name="Singer S.R."/>
            <person name="Sinharoy S."/>
            <person name="Sterck L."/>
            <person name="Viollet A."/>
            <person name="Wang B.B."/>
            <person name="Wang K."/>
            <person name="Wang M."/>
            <person name="Wang X."/>
            <person name="Warfsmann J."/>
            <person name="Weissenbach J."/>
            <person name="White D.D."/>
            <person name="White J.D."/>
            <person name="Wiley G.B."/>
            <person name="Wincker P."/>
            <person name="Xing Y."/>
            <person name="Yang L."/>
            <person name="Yao Z."/>
            <person name="Ying F."/>
            <person name="Zhai J."/>
            <person name="Zhou L."/>
            <person name="Zuber A."/>
            <person name="Denarie J."/>
            <person name="Dixon R.A."/>
            <person name="May G.D."/>
            <person name="Schwartz D.C."/>
            <person name="Rogers J."/>
            <person name="Quetier F."/>
            <person name="Town C.D."/>
            <person name="Roe B.A."/>
        </authorList>
    </citation>
    <scope>NUCLEOTIDE SEQUENCE [LARGE SCALE GENOMIC DNA]</scope>
    <source>
        <strain evidence="11">A17</strain>
        <strain evidence="12 13">cv. Jemalong A17</strain>
    </source>
</reference>
<dbReference type="Gene3D" id="1.10.8.430">
    <property type="entry name" value="Helical domain of apoptotic protease-activating factors"/>
    <property type="match status" value="1"/>
</dbReference>
<evidence type="ECO:0000313" key="11">
    <source>
        <dbReference type="EMBL" id="AES68721.1"/>
    </source>
</evidence>
<dbReference type="InterPro" id="IPR058922">
    <property type="entry name" value="WHD_DRP"/>
</dbReference>
<dbReference type="InterPro" id="IPR001611">
    <property type="entry name" value="Leu-rich_rpt"/>
</dbReference>
<evidence type="ECO:0000313" key="13">
    <source>
        <dbReference type="Proteomes" id="UP000002051"/>
    </source>
</evidence>
<dbReference type="PaxDb" id="3880-AES68721"/>
<name>G7IYQ9_MEDTR</name>
<evidence type="ECO:0000256" key="5">
    <source>
        <dbReference type="ARBA" id="ARBA00022840"/>
    </source>
</evidence>
<dbReference type="Pfam" id="PF12799">
    <property type="entry name" value="LRR_4"/>
    <property type="match status" value="1"/>
</dbReference>
<keyword evidence="5" id="KW-0067">ATP-binding</keyword>
<feature type="domain" description="Disease resistance N-terminal" evidence="8">
    <location>
        <begin position="11"/>
        <end position="101"/>
    </location>
</feature>
<keyword evidence="6" id="KW-0175">Coiled coil</keyword>
<dbReference type="GO" id="GO:0051707">
    <property type="term" value="P:response to other organism"/>
    <property type="evidence" value="ECO:0007669"/>
    <property type="project" value="UniProtKB-ARBA"/>
</dbReference>
<dbReference type="Pfam" id="PF18052">
    <property type="entry name" value="Rx_N"/>
    <property type="match status" value="1"/>
</dbReference>
<dbReference type="ExpressionAtlas" id="G7IYQ9">
    <property type="expression patterns" value="differential"/>
</dbReference>
<evidence type="ECO:0000256" key="3">
    <source>
        <dbReference type="ARBA" id="ARBA00022741"/>
    </source>
</evidence>
<dbReference type="SUPFAM" id="SSF52058">
    <property type="entry name" value="L domain-like"/>
    <property type="match status" value="2"/>
</dbReference>
<dbReference type="PROSITE" id="PS51450">
    <property type="entry name" value="LRR"/>
    <property type="match status" value="1"/>
</dbReference>
<dbReference type="GO" id="GO:0043531">
    <property type="term" value="F:ADP binding"/>
    <property type="evidence" value="ECO:0007669"/>
    <property type="project" value="InterPro"/>
</dbReference>
<dbReference type="FunFam" id="3.40.50.300:FF:001091">
    <property type="entry name" value="Probable disease resistance protein At1g61300"/>
    <property type="match status" value="1"/>
</dbReference>
<keyword evidence="1" id="KW-0433">Leucine-rich repeat</keyword>
<dbReference type="InterPro" id="IPR041118">
    <property type="entry name" value="Rx_N"/>
</dbReference>
<gene>
    <name evidence="12" type="primary">11429182</name>
    <name evidence="11" type="ordered locus">MTR_3g014080</name>
</gene>
<dbReference type="OrthoDB" id="1896560at2759"/>
<dbReference type="Proteomes" id="UP000002051">
    <property type="component" value="Chromosome 3"/>
</dbReference>
<dbReference type="InterPro" id="IPR027417">
    <property type="entry name" value="P-loop_NTPase"/>
</dbReference>
<dbReference type="InterPro" id="IPR036388">
    <property type="entry name" value="WH-like_DNA-bd_sf"/>
</dbReference>
<evidence type="ECO:0000256" key="1">
    <source>
        <dbReference type="ARBA" id="ARBA00022614"/>
    </source>
</evidence>
<dbReference type="Pfam" id="PF23559">
    <property type="entry name" value="WHD_DRP"/>
    <property type="match status" value="1"/>
</dbReference>
<dbReference type="Pfam" id="PF00931">
    <property type="entry name" value="NB-ARC"/>
    <property type="match status" value="1"/>
</dbReference>
<evidence type="ECO:0000259" key="10">
    <source>
        <dbReference type="Pfam" id="PF25019"/>
    </source>
</evidence>
<dbReference type="EnsemblPlants" id="AES68721">
    <property type="protein sequence ID" value="AES68721"/>
    <property type="gene ID" value="MTR_3g014080"/>
</dbReference>
<dbReference type="PRINTS" id="PR00364">
    <property type="entry name" value="DISEASERSIST"/>
</dbReference>
<dbReference type="Gene3D" id="3.40.50.300">
    <property type="entry name" value="P-loop containing nucleotide triphosphate hydrolases"/>
    <property type="match status" value="1"/>
</dbReference>
<dbReference type="InterPro" id="IPR025875">
    <property type="entry name" value="Leu-rich_rpt_4"/>
</dbReference>
<dbReference type="InterPro" id="IPR002182">
    <property type="entry name" value="NB-ARC"/>
</dbReference>
<sequence>MAFVGEAFLSASLEVLLDRIIPDELLYFSRNKELDTSLLKKLKITLLSLQAVMNDAEEKQITNPAVKQWLDELRDALYDADDLLDEINTESLRCKLEAESQIQQPFSDQVLNFLSSPFKSFFRVVNSEIQDVFQRLEQFSLQKDILGLKQGVCGKVWHGIPTSSVVDESAIYGRDDDRKKLKEFLLSKDGGRNIGVISIVGMGGIGKTTLAKLLYNDLEVGENFDLKAWAYISKDFDVCRVTKILLECVSSKPVVTDNLNNLQVELQQSLRKKRYLLVLDDVWDGSYDEWNKLKAVFEAGEVGSKIVITTRDESVALAMQTHLPVHYLRSLRSEDCWSLLAHHAFGPNNCKEQSKLEVIGKEIAKRCGGLPLAAEAVGGLLRTKLSEKNWNKVLKSNIWDLPNIKVLPALLLSYHYLPAPLKRCFAYCSIFPKNSGLDKKMVVLLWMAEDLVHQYKGEKTIEEVGEEYFDELVSRSLIRRQMVNAKESFMMHDLINELATTVSSAFCIRLEDPKPCESLERARHLSYIRGNYDCFNKFNMFHESKCLRTLLALPLRHWWSSKYPNLRSHYLSSKLLFDLLPAMKRLRVLSLSHYNNITELPNSFVNLIHLRYLDLSNTKIEKLPDVICKLYNLQTLLLSKCSSLTELPEDIGNLVNLRHLDLSDTKLKVMPIQIAKLQNLQTLSSFVVSRQSNGLKIGELRKFPHLQGKLSISKLQNVTDLSDAVHANLEKKEEIDELTLEWDRDTTEDSQMERLVLEQLQPSTNLKKLTIQFFGGTSFPNWLGDSSFRNMMYLRISGCDHCWSLPPLGELLSLKELFISGLISVKMVGTEFYGSISSLSFQPFPSLEILCFEDMPEWKEWNMIGGTTIEFPSLRRLFLCDCPKLKGNIPQNLPSLVELELSKCPLLRSQEVDSSISSSIRRPSHPEWMMIELNSLKQLTISSIVSLSSFPLELLPRTLKSLTFLSCENLEFLPHESSPIDTSLEKLQIFNSCNSMTSFYLGCFPVLKSLFILGCKNLKSISVAEDDASHSHSFLQSLSIYACPNLESFPFHGLTTPNLNSFMVSSCPKLKSLPEPIHSLSSLYQLIVYGLPKLQTFAQESLPSNLRILEVSNCGSLSTSAITKWGLKYLTCLAELRIRGDGLVNSLMKMEESLLPNSLVSIHISHLYYKKCLTGKWLQHLTSLENLEISDCRRLESLPEEGLPSSLSVLTIKRCLLLQANCQSNGGKEWPKISHIPCIIIDKKVII</sequence>
<dbReference type="InterPro" id="IPR003591">
    <property type="entry name" value="Leu-rich_rpt_typical-subtyp"/>
</dbReference>
<dbReference type="PANTHER" id="PTHR36766">
    <property type="entry name" value="PLANT BROAD-SPECTRUM MILDEW RESISTANCE PROTEIN RPW8"/>
    <property type="match status" value="1"/>
</dbReference>
<dbReference type="InterPro" id="IPR056789">
    <property type="entry name" value="LRR_R13L1-DRL21"/>
</dbReference>
<feature type="domain" description="NB-ARC" evidence="7">
    <location>
        <begin position="176"/>
        <end position="345"/>
    </location>
</feature>
<dbReference type="AlphaFoldDB" id="G7IYQ9"/>
<dbReference type="SUPFAM" id="SSF52540">
    <property type="entry name" value="P-loop containing nucleoside triphosphate hydrolases"/>
    <property type="match status" value="1"/>
</dbReference>